<reference evidence="1" key="1">
    <citation type="submission" date="2021-02" db="EMBL/GenBank/DDBJ databases">
        <authorList>
            <consortium name="DOE Joint Genome Institute"/>
            <person name="Ahrendt S."/>
            <person name="Looney B.P."/>
            <person name="Miyauchi S."/>
            <person name="Morin E."/>
            <person name="Drula E."/>
            <person name="Courty P.E."/>
            <person name="Chicoki N."/>
            <person name="Fauchery L."/>
            <person name="Kohler A."/>
            <person name="Kuo A."/>
            <person name="Labutti K."/>
            <person name="Pangilinan J."/>
            <person name="Lipzen A."/>
            <person name="Riley R."/>
            <person name="Andreopoulos W."/>
            <person name="He G."/>
            <person name="Johnson J."/>
            <person name="Barry K.W."/>
            <person name="Grigoriev I.V."/>
            <person name="Nagy L."/>
            <person name="Hibbett D."/>
            <person name="Henrissat B."/>
            <person name="Matheny P.B."/>
            <person name="Labbe J."/>
            <person name="Martin F."/>
        </authorList>
    </citation>
    <scope>NUCLEOTIDE SEQUENCE</scope>
    <source>
        <strain evidence="1">FP105234-sp</strain>
    </source>
</reference>
<comment type="caution">
    <text evidence="1">The sequence shown here is derived from an EMBL/GenBank/DDBJ whole genome shotgun (WGS) entry which is preliminary data.</text>
</comment>
<feature type="non-terminal residue" evidence="1">
    <location>
        <position position="92"/>
    </location>
</feature>
<name>A0ACB8SAZ5_9AGAM</name>
<gene>
    <name evidence="1" type="ORF">FA95DRAFT_1475875</name>
</gene>
<dbReference type="Proteomes" id="UP000814033">
    <property type="component" value="Unassembled WGS sequence"/>
</dbReference>
<evidence type="ECO:0000313" key="2">
    <source>
        <dbReference type="Proteomes" id="UP000814033"/>
    </source>
</evidence>
<dbReference type="EMBL" id="MU275842">
    <property type="protein sequence ID" value="KAI0053085.1"/>
    <property type="molecule type" value="Genomic_DNA"/>
</dbReference>
<reference evidence="1" key="2">
    <citation type="journal article" date="2022" name="New Phytol.">
        <title>Evolutionary transition to the ectomycorrhizal habit in the genomes of a hyperdiverse lineage of mushroom-forming fungi.</title>
        <authorList>
            <person name="Looney B."/>
            <person name="Miyauchi S."/>
            <person name="Morin E."/>
            <person name="Drula E."/>
            <person name="Courty P.E."/>
            <person name="Kohler A."/>
            <person name="Kuo A."/>
            <person name="LaButti K."/>
            <person name="Pangilinan J."/>
            <person name="Lipzen A."/>
            <person name="Riley R."/>
            <person name="Andreopoulos W."/>
            <person name="He G."/>
            <person name="Johnson J."/>
            <person name="Nolan M."/>
            <person name="Tritt A."/>
            <person name="Barry K.W."/>
            <person name="Grigoriev I.V."/>
            <person name="Nagy L.G."/>
            <person name="Hibbett D."/>
            <person name="Henrissat B."/>
            <person name="Matheny P.B."/>
            <person name="Labbe J."/>
            <person name="Martin F.M."/>
        </authorList>
    </citation>
    <scope>NUCLEOTIDE SEQUENCE</scope>
    <source>
        <strain evidence="1">FP105234-sp</strain>
    </source>
</reference>
<sequence>STPRRQAAEVPDDFINQIKHTDLFKKLADKPEALKSISDLAELVKSLGIDISSTTPPSNMQMFRLATNRKFIKSVKGVMAELKKAGVDLSSE</sequence>
<evidence type="ECO:0000313" key="1">
    <source>
        <dbReference type="EMBL" id="KAI0053085.1"/>
    </source>
</evidence>
<accession>A0ACB8SAZ5</accession>
<protein>
    <submittedName>
        <fullName evidence="1">Uncharacterized protein</fullName>
    </submittedName>
</protein>
<organism evidence="1 2">
    <name type="scientific">Auriscalpium vulgare</name>
    <dbReference type="NCBI Taxonomy" id="40419"/>
    <lineage>
        <taxon>Eukaryota</taxon>
        <taxon>Fungi</taxon>
        <taxon>Dikarya</taxon>
        <taxon>Basidiomycota</taxon>
        <taxon>Agaricomycotina</taxon>
        <taxon>Agaricomycetes</taxon>
        <taxon>Russulales</taxon>
        <taxon>Auriscalpiaceae</taxon>
        <taxon>Auriscalpium</taxon>
    </lineage>
</organism>
<feature type="non-terminal residue" evidence="1">
    <location>
        <position position="1"/>
    </location>
</feature>
<keyword evidence="2" id="KW-1185">Reference proteome</keyword>
<proteinExistence type="predicted"/>